<accession>A0A8H4RVG3</accession>
<dbReference type="AlphaFoldDB" id="A0A8H4RVG3"/>
<reference evidence="2 3" key="1">
    <citation type="submission" date="2020-03" db="EMBL/GenBank/DDBJ databases">
        <title>Draft Genome Sequence of Cudoniella acicularis.</title>
        <authorList>
            <person name="Buettner E."/>
            <person name="Kellner H."/>
        </authorList>
    </citation>
    <scope>NUCLEOTIDE SEQUENCE [LARGE SCALE GENOMIC DNA]</scope>
    <source>
        <strain evidence="2 3">DSM 108380</strain>
    </source>
</reference>
<evidence type="ECO:0000313" key="2">
    <source>
        <dbReference type="EMBL" id="KAF4636183.1"/>
    </source>
</evidence>
<evidence type="ECO:0000313" key="3">
    <source>
        <dbReference type="Proteomes" id="UP000566819"/>
    </source>
</evidence>
<keyword evidence="3" id="KW-1185">Reference proteome</keyword>
<dbReference type="PANTHER" id="PTHR28139">
    <property type="entry name" value="UPF0768 PROTEIN YBL029C-A"/>
    <property type="match status" value="1"/>
</dbReference>
<comment type="caution">
    <text evidence="2">The sequence shown here is derived from an EMBL/GenBank/DDBJ whole genome shotgun (WGS) entry which is preliminary data.</text>
</comment>
<feature type="region of interest" description="Disordered" evidence="1">
    <location>
        <begin position="344"/>
        <end position="374"/>
    </location>
</feature>
<protein>
    <submittedName>
        <fullName evidence="2">Uncharacterized protein</fullName>
    </submittedName>
</protein>
<dbReference type="OrthoDB" id="5545479at2759"/>
<dbReference type="Proteomes" id="UP000566819">
    <property type="component" value="Unassembled WGS sequence"/>
</dbReference>
<proteinExistence type="predicted"/>
<organism evidence="2 3">
    <name type="scientific">Cudoniella acicularis</name>
    <dbReference type="NCBI Taxonomy" id="354080"/>
    <lineage>
        <taxon>Eukaryota</taxon>
        <taxon>Fungi</taxon>
        <taxon>Dikarya</taxon>
        <taxon>Ascomycota</taxon>
        <taxon>Pezizomycotina</taxon>
        <taxon>Leotiomycetes</taxon>
        <taxon>Helotiales</taxon>
        <taxon>Tricladiaceae</taxon>
        <taxon>Cudoniella</taxon>
    </lineage>
</organism>
<dbReference type="PANTHER" id="PTHR28139:SF1">
    <property type="entry name" value="UPF0768 PROTEIN YBL029C-A"/>
    <property type="match status" value="1"/>
</dbReference>
<evidence type="ECO:0000256" key="1">
    <source>
        <dbReference type="SAM" id="MobiDB-lite"/>
    </source>
</evidence>
<sequence>MSRGARSNRERNDPYNYGRPASYHYEDLVFDHAEHWFNRDGFNTPAYRSRDNDHRLGENRILVPFSRRSGAMSGFEDSRRRGRGGLVQNQNIPFGTAMINLYRVLGEAEQVYQNFKSEYDRAIESSSMMINYLPDDLLTAIWRKMLAAKKYKNTFSTQQNSMEQLEKFTQKFADAKDNVMRAMECALKSTIKEADNSQFTMARLNSSIRLQQKVEVSNHHIRDLMESAPEGRHHCVALLVELDRLKTLINPADENNSKLYAVGDDESGAEEFSKQLQGYENTVCQCHNCGNYSARVIKRNPWFTFCFIPVIPLSIHGYEDVVCSICNFAQPLQNRPDVIAQMNGGGGMPLQNNPQGGPPPGWGGGGPPKQQQNMRSHSTTWACLRVMPGPRRQPFEVTGGVLRSIWISRTGLVESWCTVFAFQALQEQT</sequence>
<dbReference type="EMBL" id="JAAMPI010000078">
    <property type="protein sequence ID" value="KAF4636183.1"/>
    <property type="molecule type" value="Genomic_DNA"/>
</dbReference>
<name>A0A8H4RVG3_9HELO</name>
<gene>
    <name evidence="2" type="ORF">G7Y89_g1907</name>
</gene>